<accession>A0A426XM43</accession>
<comment type="caution">
    <text evidence="6">The sequence shown here is derived from an EMBL/GenBank/DDBJ whole genome shotgun (WGS) entry which is preliminary data.</text>
</comment>
<keyword evidence="3" id="KW-0809">Transit peptide</keyword>
<evidence type="ECO:0000259" key="5">
    <source>
        <dbReference type="Pfam" id="PF04755"/>
    </source>
</evidence>
<organism evidence="6 7">
    <name type="scientific">Ensete ventricosum</name>
    <name type="common">Abyssinian banana</name>
    <name type="synonym">Musa ensete</name>
    <dbReference type="NCBI Taxonomy" id="4639"/>
    <lineage>
        <taxon>Eukaryota</taxon>
        <taxon>Viridiplantae</taxon>
        <taxon>Streptophyta</taxon>
        <taxon>Embryophyta</taxon>
        <taxon>Tracheophyta</taxon>
        <taxon>Spermatophyta</taxon>
        <taxon>Magnoliopsida</taxon>
        <taxon>Liliopsida</taxon>
        <taxon>Zingiberales</taxon>
        <taxon>Musaceae</taxon>
        <taxon>Ensete</taxon>
    </lineage>
</organism>
<dbReference type="EMBL" id="AMZH03019337">
    <property type="protein sequence ID" value="RRT40500.1"/>
    <property type="molecule type" value="Genomic_DNA"/>
</dbReference>
<name>A0A426XM43_ENSVE</name>
<feature type="non-terminal residue" evidence="6">
    <location>
        <position position="1"/>
    </location>
</feature>
<comment type="subcellular location">
    <subcellularLocation>
        <location evidence="1">Plastid</location>
    </subcellularLocation>
</comment>
<proteinExistence type="predicted"/>
<dbReference type="InterPro" id="IPR006843">
    <property type="entry name" value="PAP/fibrillin_dom"/>
</dbReference>
<evidence type="ECO:0000313" key="6">
    <source>
        <dbReference type="EMBL" id="RRT40500.1"/>
    </source>
</evidence>
<sequence length="249" mass="26941">GEKPEPEADPPSAPDPPIDEDEWGVERGAAASITDEWGEKAEPEVEASSQADPPKDEDEWGREPGGAEYLSGNGTPVPSDDKLEDLKRCLVDSLSMTELGLRASVEDRAEILELINQMEASNPTPAPTEAAGASRWKLDPTLCRSSSRKEFFEAPEISPSPDLPEKVDVFGQKIDLKPVQQTLNPVQEAAANITRSISCQPPLKVPLPGNRAASWLLTTYLDKDFRISRGDGGLFVLAKEGSPLLDQLS</sequence>
<evidence type="ECO:0000256" key="2">
    <source>
        <dbReference type="ARBA" id="ARBA00022640"/>
    </source>
</evidence>
<evidence type="ECO:0000313" key="7">
    <source>
        <dbReference type="Proteomes" id="UP000287651"/>
    </source>
</evidence>
<dbReference type="PANTHER" id="PTHR31906">
    <property type="entry name" value="PLASTID-LIPID-ASSOCIATED PROTEIN 4, CHLOROPLASTIC-RELATED"/>
    <property type="match status" value="1"/>
</dbReference>
<dbReference type="Pfam" id="PF04755">
    <property type="entry name" value="PAP_fibrillin"/>
    <property type="match status" value="2"/>
</dbReference>
<feature type="region of interest" description="Disordered" evidence="4">
    <location>
        <begin position="1"/>
        <end position="82"/>
    </location>
</feature>
<gene>
    <name evidence="6" type="ORF">B296_00058508</name>
</gene>
<dbReference type="GO" id="GO:0009536">
    <property type="term" value="C:plastid"/>
    <property type="evidence" value="ECO:0007669"/>
    <property type="project" value="UniProtKB-SubCell"/>
</dbReference>
<feature type="domain" description="Plastid lipid-associated protein/fibrillin conserved" evidence="5">
    <location>
        <begin position="85"/>
        <end position="137"/>
    </location>
</feature>
<reference evidence="6 7" key="1">
    <citation type="journal article" date="2014" name="Agronomy (Basel)">
        <title>A Draft Genome Sequence for Ensete ventricosum, the Drought-Tolerant Tree Against Hunger.</title>
        <authorList>
            <person name="Harrison J."/>
            <person name="Moore K.A."/>
            <person name="Paszkiewicz K."/>
            <person name="Jones T."/>
            <person name="Grant M."/>
            <person name="Ambacheew D."/>
            <person name="Muzemil S."/>
            <person name="Studholme D.J."/>
        </authorList>
    </citation>
    <scope>NUCLEOTIDE SEQUENCE [LARGE SCALE GENOMIC DNA]</scope>
</reference>
<feature type="domain" description="Plastid lipid-associated protein/fibrillin conserved" evidence="5">
    <location>
        <begin position="170"/>
        <end position="238"/>
    </location>
</feature>
<protein>
    <recommendedName>
        <fullName evidence="5">Plastid lipid-associated protein/fibrillin conserved domain-containing protein</fullName>
    </recommendedName>
</protein>
<dbReference type="AlphaFoldDB" id="A0A426XM43"/>
<evidence type="ECO:0000256" key="3">
    <source>
        <dbReference type="ARBA" id="ARBA00022946"/>
    </source>
</evidence>
<keyword evidence="2" id="KW-0934">Plastid</keyword>
<dbReference type="Proteomes" id="UP000287651">
    <property type="component" value="Unassembled WGS sequence"/>
</dbReference>
<dbReference type="InterPro" id="IPR039633">
    <property type="entry name" value="PAP"/>
</dbReference>
<evidence type="ECO:0000256" key="1">
    <source>
        <dbReference type="ARBA" id="ARBA00004474"/>
    </source>
</evidence>
<evidence type="ECO:0000256" key="4">
    <source>
        <dbReference type="SAM" id="MobiDB-lite"/>
    </source>
</evidence>